<keyword evidence="1" id="KW-0812">Transmembrane</keyword>
<dbReference type="AlphaFoldDB" id="A0A0H5M0F4"/>
<evidence type="ECO:0008006" key="4">
    <source>
        <dbReference type="Google" id="ProtNLM"/>
    </source>
</evidence>
<proteinExistence type="predicted"/>
<keyword evidence="1" id="KW-1133">Transmembrane helix</keyword>
<dbReference type="GeneID" id="61816375"/>
<keyword evidence="1" id="KW-0472">Membrane</keyword>
<sequence length="77" mass="7751">MRTLDIQEVEMVSGGLNINLGNFGTTGLTSGLDIGNGISGILNVIPGVPVINLGGLLGGAGMLVGTIMDMVFPTAKH</sequence>
<protein>
    <recommendedName>
        <fullName evidence="4">Bacteriocin</fullName>
    </recommendedName>
</protein>
<dbReference type="Proteomes" id="UP000043316">
    <property type="component" value="Unassembled WGS sequence"/>
</dbReference>
<dbReference type="EMBL" id="CWJI01000014">
    <property type="protein sequence ID" value="CRY56527.1"/>
    <property type="molecule type" value="Genomic_DNA"/>
</dbReference>
<dbReference type="RefSeq" id="WP_019211721.1">
    <property type="nucleotide sequence ID" value="NZ_CWJI01000014.1"/>
</dbReference>
<reference evidence="3" key="1">
    <citation type="submission" date="2015-03" db="EMBL/GenBank/DDBJ databases">
        <authorList>
            <consortium name="Pathogen Informatics"/>
        </authorList>
    </citation>
    <scope>NUCLEOTIDE SEQUENCE [LARGE SCALE GENOMIC DNA]</scope>
    <source>
        <strain evidence="3">R148</strain>
    </source>
</reference>
<evidence type="ECO:0000256" key="1">
    <source>
        <dbReference type="SAM" id="Phobius"/>
    </source>
</evidence>
<feature type="transmembrane region" description="Helical" evidence="1">
    <location>
        <begin position="50"/>
        <end position="72"/>
    </location>
</feature>
<organism evidence="2 3">
    <name type="scientific">Yersinia intermedia</name>
    <dbReference type="NCBI Taxonomy" id="631"/>
    <lineage>
        <taxon>Bacteria</taxon>
        <taxon>Pseudomonadati</taxon>
        <taxon>Pseudomonadota</taxon>
        <taxon>Gammaproteobacteria</taxon>
        <taxon>Enterobacterales</taxon>
        <taxon>Yersiniaceae</taxon>
        <taxon>Yersinia</taxon>
    </lineage>
</organism>
<evidence type="ECO:0000313" key="3">
    <source>
        <dbReference type="Proteomes" id="UP000043316"/>
    </source>
</evidence>
<accession>A0A0H5M0F4</accession>
<evidence type="ECO:0000313" key="2">
    <source>
        <dbReference type="EMBL" id="CRY56527.1"/>
    </source>
</evidence>
<name>A0A0H5M0F4_YERIN</name>
<gene>
    <name evidence="2" type="ORF">ERS008476_03571</name>
</gene>